<name>A0A6P5EZH2_ANACO</name>
<sequence>MESKNKRPRRHVTEIEEGETAAPLPRKRRPEGGDARDDDNEEGDSSGGGGGRAQRAVTEAEVEEFYAIVRRVREARRLGGKARRTEEEIWQPQFAWEDFQYHAGCNADDGKNKTTAAAASVVVAAAAEEENKIEKVFDLNVQPAAGIGDY</sequence>
<dbReference type="AlphaFoldDB" id="A0A6P5EZH2"/>
<keyword evidence="2" id="KW-1185">Reference proteome</keyword>
<dbReference type="GO" id="GO:0010112">
    <property type="term" value="P:regulation of systemic acquired resistance"/>
    <property type="evidence" value="ECO:0007669"/>
    <property type="project" value="InterPro"/>
</dbReference>
<evidence type="ECO:0000313" key="3">
    <source>
        <dbReference type="RefSeq" id="XP_020088949.1"/>
    </source>
</evidence>
<reference evidence="2" key="1">
    <citation type="journal article" date="2015" name="Nat. Genet.">
        <title>The pineapple genome and the evolution of CAM photosynthesis.</title>
        <authorList>
            <person name="Ming R."/>
            <person name="VanBuren R."/>
            <person name="Wai C.M."/>
            <person name="Tang H."/>
            <person name="Schatz M.C."/>
            <person name="Bowers J.E."/>
            <person name="Lyons E."/>
            <person name="Wang M.L."/>
            <person name="Chen J."/>
            <person name="Biggers E."/>
            <person name="Zhang J."/>
            <person name="Huang L."/>
            <person name="Zhang L."/>
            <person name="Miao W."/>
            <person name="Zhang J."/>
            <person name="Ye Z."/>
            <person name="Miao C."/>
            <person name="Lin Z."/>
            <person name="Wang H."/>
            <person name="Zhou H."/>
            <person name="Yim W.C."/>
            <person name="Priest H.D."/>
            <person name="Zheng C."/>
            <person name="Woodhouse M."/>
            <person name="Edger P.P."/>
            <person name="Guyot R."/>
            <person name="Guo H.B."/>
            <person name="Guo H."/>
            <person name="Zheng G."/>
            <person name="Singh R."/>
            <person name="Sharma A."/>
            <person name="Min X."/>
            <person name="Zheng Y."/>
            <person name="Lee H."/>
            <person name="Gurtowski J."/>
            <person name="Sedlazeck F.J."/>
            <person name="Harkess A."/>
            <person name="McKain M.R."/>
            <person name="Liao Z."/>
            <person name="Fang J."/>
            <person name="Liu J."/>
            <person name="Zhang X."/>
            <person name="Zhang Q."/>
            <person name="Hu W."/>
            <person name="Qin Y."/>
            <person name="Wang K."/>
            <person name="Chen L.Y."/>
            <person name="Shirley N."/>
            <person name="Lin Y.R."/>
            <person name="Liu L.Y."/>
            <person name="Hernandez A.G."/>
            <person name="Wright C.L."/>
            <person name="Bulone V."/>
            <person name="Tuskan G.A."/>
            <person name="Heath K."/>
            <person name="Zee F."/>
            <person name="Moore P.H."/>
            <person name="Sunkar R."/>
            <person name="Leebens-Mack J.H."/>
            <person name="Mockler T."/>
            <person name="Bennetzen J.L."/>
            <person name="Freeling M."/>
            <person name="Sankoff D."/>
            <person name="Paterson A.H."/>
            <person name="Zhu X."/>
            <person name="Yang X."/>
            <person name="Smith J.A."/>
            <person name="Cushman J.C."/>
            <person name="Paull R.E."/>
            <person name="Yu Q."/>
        </authorList>
    </citation>
    <scope>NUCLEOTIDE SEQUENCE [LARGE SCALE GENOMIC DNA]</scope>
    <source>
        <strain evidence="2">cv. F153</strain>
    </source>
</reference>
<accession>A0A6P5EZH2</accession>
<dbReference type="Proteomes" id="UP000515123">
    <property type="component" value="Linkage group 5"/>
</dbReference>
<proteinExistence type="predicted"/>
<evidence type="ECO:0000313" key="2">
    <source>
        <dbReference type="Proteomes" id="UP000515123"/>
    </source>
</evidence>
<dbReference type="OrthoDB" id="1098796at2759"/>
<reference evidence="3" key="2">
    <citation type="submission" date="2025-08" db="UniProtKB">
        <authorList>
            <consortium name="RefSeq"/>
        </authorList>
    </citation>
    <scope>IDENTIFICATION</scope>
    <source>
        <tissue evidence="3">Leaf</tissue>
    </source>
</reference>
<protein>
    <submittedName>
        <fullName evidence="3">Protein NEGATIVE REGULATOR OF RESISTANCE-like</fullName>
    </submittedName>
</protein>
<dbReference type="InterPro" id="IPR034577">
    <property type="entry name" value="NIMIN-2"/>
</dbReference>
<dbReference type="RefSeq" id="XP_020088949.1">
    <property type="nucleotide sequence ID" value="XM_020233360.1"/>
</dbReference>
<dbReference type="PANTHER" id="PTHR35735">
    <property type="entry name" value="PROTEIN NIM1-INTERACTING 2"/>
    <property type="match status" value="1"/>
</dbReference>
<organism evidence="2 3">
    <name type="scientific">Ananas comosus</name>
    <name type="common">Pineapple</name>
    <name type="synonym">Ananas ananas</name>
    <dbReference type="NCBI Taxonomy" id="4615"/>
    <lineage>
        <taxon>Eukaryota</taxon>
        <taxon>Viridiplantae</taxon>
        <taxon>Streptophyta</taxon>
        <taxon>Embryophyta</taxon>
        <taxon>Tracheophyta</taxon>
        <taxon>Spermatophyta</taxon>
        <taxon>Magnoliopsida</taxon>
        <taxon>Liliopsida</taxon>
        <taxon>Poales</taxon>
        <taxon>Bromeliaceae</taxon>
        <taxon>Bromelioideae</taxon>
        <taxon>Ananas</taxon>
    </lineage>
</organism>
<dbReference type="PANTHER" id="PTHR35735:SF8">
    <property type="entry name" value="PROTEIN NIM1-INTERACTING 2"/>
    <property type="match status" value="1"/>
</dbReference>
<feature type="region of interest" description="Disordered" evidence="1">
    <location>
        <begin position="1"/>
        <end position="58"/>
    </location>
</feature>
<gene>
    <name evidence="3" type="primary">LOC109710637</name>
</gene>
<feature type="compositionally biased region" description="Basic residues" evidence="1">
    <location>
        <begin position="1"/>
        <end position="10"/>
    </location>
</feature>
<dbReference type="GeneID" id="109710637"/>
<evidence type="ECO:0000256" key="1">
    <source>
        <dbReference type="SAM" id="MobiDB-lite"/>
    </source>
</evidence>